<organism evidence="1 2">
    <name type="scientific">Tropicimonas aquimaris</name>
    <dbReference type="NCBI Taxonomy" id="914152"/>
    <lineage>
        <taxon>Bacteria</taxon>
        <taxon>Pseudomonadati</taxon>
        <taxon>Pseudomonadota</taxon>
        <taxon>Alphaproteobacteria</taxon>
        <taxon>Rhodobacterales</taxon>
        <taxon>Roseobacteraceae</taxon>
        <taxon>Tropicimonas</taxon>
    </lineage>
</organism>
<name>A0ABW3IXS7_9RHOB</name>
<comment type="caution">
    <text evidence="1">The sequence shown here is derived from an EMBL/GenBank/DDBJ whole genome shotgun (WGS) entry which is preliminary data.</text>
</comment>
<keyword evidence="2" id="KW-1185">Reference proteome</keyword>
<sequence>MVRCQSIPLLGTERDGATLIRIERCISAPSPRGAMVLHWQRPNGAIFKTAIATHPRACRPPADPNLDF</sequence>
<proteinExistence type="predicted"/>
<protein>
    <submittedName>
        <fullName evidence="1">Uncharacterized protein</fullName>
    </submittedName>
</protein>
<dbReference type="EMBL" id="JBHTJT010000060">
    <property type="protein sequence ID" value="MFD0982831.1"/>
    <property type="molecule type" value="Genomic_DNA"/>
</dbReference>
<evidence type="ECO:0000313" key="2">
    <source>
        <dbReference type="Proteomes" id="UP001597108"/>
    </source>
</evidence>
<gene>
    <name evidence="1" type="ORF">ACFQ2S_24655</name>
</gene>
<evidence type="ECO:0000313" key="1">
    <source>
        <dbReference type="EMBL" id="MFD0982831.1"/>
    </source>
</evidence>
<dbReference type="RefSeq" id="WP_386079367.1">
    <property type="nucleotide sequence ID" value="NZ_JBHTJT010000060.1"/>
</dbReference>
<accession>A0ABW3IXS7</accession>
<dbReference type="Proteomes" id="UP001597108">
    <property type="component" value="Unassembled WGS sequence"/>
</dbReference>
<reference evidence="2" key="1">
    <citation type="journal article" date="2019" name="Int. J. Syst. Evol. Microbiol.">
        <title>The Global Catalogue of Microorganisms (GCM) 10K type strain sequencing project: providing services to taxonomists for standard genome sequencing and annotation.</title>
        <authorList>
            <consortium name="The Broad Institute Genomics Platform"/>
            <consortium name="The Broad Institute Genome Sequencing Center for Infectious Disease"/>
            <person name="Wu L."/>
            <person name="Ma J."/>
        </authorList>
    </citation>
    <scope>NUCLEOTIDE SEQUENCE [LARGE SCALE GENOMIC DNA]</scope>
    <source>
        <strain evidence="2">CCUG 60524</strain>
    </source>
</reference>